<evidence type="ECO:0000313" key="2">
    <source>
        <dbReference type="EMBL" id="GAA1975418.1"/>
    </source>
</evidence>
<proteinExistence type="predicted"/>
<evidence type="ECO:0000256" key="1">
    <source>
        <dbReference type="SAM" id="SignalP"/>
    </source>
</evidence>
<organism evidence="2 3">
    <name type="scientific">Terrabacter lapilli</name>
    <dbReference type="NCBI Taxonomy" id="436231"/>
    <lineage>
        <taxon>Bacteria</taxon>
        <taxon>Bacillati</taxon>
        <taxon>Actinomycetota</taxon>
        <taxon>Actinomycetes</taxon>
        <taxon>Micrococcales</taxon>
        <taxon>Intrasporangiaceae</taxon>
        <taxon>Terrabacter</taxon>
    </lineage>
</organism>
<dbReference type="Proteomes" id="UP001500013">
    <property type="component" value="Unassembled WGS sequence"/>
</dbReference>
<dbReference type="PROSITE" id="PS51257">
    <property type="entry name" value="PROKAR_LIPOPROTEIN"/>
    <property type="match status" value="1"/>
</dbReference>
<evidence type="ECO:0000313" key="3">
    <source>
        <dbReference type="Proteomes" id="UP001500013"/>
    </source>
</evidence>
<dbReference type="RefSeq" id="WP_344059956.1">
    <property type="nucleotide sequence ID" value="NZ_BAAAPU010000005.1"/>
</dbReference>
<name>A0ABN2RV23_9MICO</name>
<protein>
    <recommendedName>
        <fullName evidence="4">Lipoprotein</fullName>
    </recommendedName>
</protein>
<dbReference type="EMBL" id="BAAAPU010000005">
    <property type="protein sequence ID" value="GAA1975418.1"/>
    <property type="molecule type" value="Genomic_DNA"/>
</dbReference>
<reference evidence="2 3" key="1">
    <citation type="journal article" date="2019" name="Int. J. Syst. Evol. Microbiol.">
        <title>The Global Catalogue of Microorganisms (GCM) 10K type strain sequencing project: providing services to taxonomists for standard genome sequencing and annotation.</title>
        <authorList>
            <consortium name="The Broad Institute Genomics Platform"/>
            <consortium name="The Broad Institute Genome Sequencing Center for Infectious Disease"/>
            <person name="Wu L."/>
            <person name="Ma J."/>
        </authorList>
    </citation>
    <scope>NUCLEOTIDE SEQUENCE [LARGE SCALE GENOMIC DNA]</scope>
    <source>
        <strain evidence="2 3">JCM 15628</strain>
    </source>
</reference>
<sequence>MWWRRLGRVVGLPSVVLAALLAASGCTGGAPPVAPTGVVTAVRVGTPEVSFTPVDPQPAPPLSLPPRFAGEVARVEVSRHGATKAFRIVPGEPLVSERTYTVEAACTAGTPSTGTSYAVYDAAPGVYGHGDPIYSRPFPCDGHVQRTMHLGLPPGPVQVDVRDLPPDAVAAYAVIHPE</sequence>
<feature type="signal peptide" evidence="1">
    <location>
        <begin position="1"/>
        <end position="29"/>
    </location>
</feature>
<keyword evidence="1" id="KW-0732">Signal</keyword>
<comment type="caution">
    <text evidence="2">The sequence shown here is derived from an EMBL/GenBank/DDBJ whole genome shotgun (WGS) entry which is preliminary data.</text>
</comment>
<keyword evidence="3" id="KW-1185">Reference proteome</keyword>
<feature type="chain" id="PRO_5046059015" description="Lipoprotein" evidence="1">
    <location>
        <begin position="30"/>
        <end position="178"/>
    </location>
</feature>
<evidence type="ECO:0008006" key="4">
    <source>
        <dbReference type="Google" id="ProtNLM"/>
    </source>
</evidence>
<gene>
    <name evidence="2" type="ORF">GCM10009817_14520</name>
</gene>
<accession>A0ABN2RV23</accession>